<comment type="similarity">
    <text evidence="2">Belongs to the PPR family. PCMP-H subfamily.</text>
</comment>
<protein>
    <recommendedName>
        <fullName evidence="9">DYW domain-containing protein</fullName>
    </recommendedName>
</protein>
<evidence type="ECO:0000256" key="8">
    <source>
        <dbReference type="SAM" id="SignalP"/>
    </source>
</evidence>
<dbReference type="EnsemblPlants" id="evm.model.10.2094">
    <property type="protein sequence ID" value="cds.evm.model.10.2094"/>
    <property type="gene ID" value="evm.TU.10.2094"/>
</dbReference>
<organism evidence="10 11">
    <name type="scientific">Cannabis sativa</name>
    <name type="common">Hemp</name>
    <name type="synonym">Marijuana</name>
    <dbReference type="NCBI Taxonomy" id="3483"/>
    <lineage>
        <taxon>Eukaryota</taxon>
        <taxon>Viridiplantae</taxon>
        <taxon>Streptophyta</taxon>
        <taxon>Embryophyta</taxon>
        <taxon>Tracheophyta</taxon>
        <taxon>Spermatophyta</taxon>
        <taxon>Magnoliopsida</taxon>
        <taxon>eudicotyledons</taxon>
        <taxon>Gunneridae</taxon>
        <taxon>Pentapetalae</taxon>
        <taxon>rosids</taxon>
        <taxon>fabids</taxon>
        <taxon>Rosales</taxon>
        <taxon>Cannabaceae</taxon>
        <taxon>Cannabis</taxon>
    </lineage>
</organism>
<dbReference type="Gramene" id="evm.model.10.2094">
    <property type="protein sequence ID" value="cds.evm.model.10.2094"/>
    <property type="gene ID" value="evm.TU.10.2094"/>
</dbReference>
<proteinExistence type="inferred from homology"/>
<evidence type="ECO:0000256" key="2">
    <source>
        <dbReference type="ARBA" id="ARBA00006643"/>
    </source>
</evidence>
<comment type="subcellular location">
    <subcellularLocation>
        <location evidence="1">Secreted</location>
    </subcellularLocation>
</comment>
<dbReference type="SMART" id="SM00205">
    <property type="entry name" value="THN"/>
    <property type="match status" value="1"/>
</dbReference>
<evidence type="ECO:0000313" key="11">
    <source>
        <dbReference type="Proteomes" id="UP000596661"/>
    </source>
</evidence>
<feature type="domain" description="DYW" evidence="9">
    <location>
        <begin position="494"/>
        <end position="586"/>
    </location>
</feature>
<dbReference type="FunFam" id="2.60.110.10:FF:000002">
    <property type="entry name" value="Thaumatin-like protein 1a"/>
    <property type="match status" value="1"/>
</dbReference>
<dbReference type="Gene3D" id="1.25.40.10">
    <property type="entry name" value="Tetratricopeptide repeat domain"/>
    <property type="match status" value="1"/>
</dbReference>
<comment type="similarity">
    <text evidence="3">Belongs to the thaumatin family.</text>
</comment>
<evidence type="ECO:0000256" key="3">
    <source>
        <dbReference type="ARBA" id="ARBA00010607"/>
    </source>
</evidence>
<dbReference type="PROSITE" id="PS51375">
    <property type="entry name" value="PPR"/>
    <property type="match status" value="1"/>
</dbReference>
<dbReference type="AlphaFoldDB" id="A0A803QM26"/>
<dbReference type="PROSITE" id="PS51367">
    <property type="entry name" value="THAUMATIN_2"/>
    <property type="match status" value="1"/>
</dbReference>
<evidence type="ECO:0000256" key="4">
    <source>
        <dbReference type="ARBA" id="ARBA00022525"/>
    </source>
</evidence>
<evidence type="ECO:0000256" key="7">
    <source>
        <dbReference type="PROSITE-ProRule" id="PRU00708"/>
    </source>
</evidence>
<keyword evidence="8" id="KW-0732">Signal</keyword>
<evidence type="ECO:0000256" key="5">
    <source>
        <dbReference type="ARBA" id="ARBA00022737"/>
    </source>
</evidence>
<keyword evidence="5" id="KW-0677">Repeat</keyword>
<dbReference type="GO" id="GO:0006952">
    <property type="term" value="P:defense response"/>
    <property type="evidence" value="ECO:0007669"/>
    <property type="project" value="UniProtKB-ARBA"/>
</dbReference>
<feature type="signal peptide" evidence="8">
    <location>
        <begin position="1"/>
        <end position="26"/>
    </location>
</feature>
<dbReference type="SUPFAM" id="SSF49870">
    <property type="entry name" value="Osmotin, thaumatin-like protein"/>
    <property type="match status" value="1"/>
</dbReference>
<feature type="repeat" description="PPR" evidence="7">
    <location>
        <begin position="297"/>
        <end position="327"/>
    </location>
</feature>
<dbReference type="Pfam" id="PF14432">
    <property type="entry name" value="DYW_deaminase"/>
    <property type="match status" value="1"/>
</dbReference>
<feature type="chain" id="PRO_5031074153" description="DYW domain-containing protein" evidence="8">
    <location>
        <begin position="27"/>
        <end position="586"/>
    </location>
</feature>
<dbReference type="InterPro" id="IPR001938">
    <property type="entry name" value="Thaumatin"/>
</dbReference>
<dbReference type="CDD" id="cd09218">
    <property type="entry name" value="TLP-PA"/>
    <property type="match status" value="1"/>
</dbReference>
<evidence type="ECO:0000259" key="9">
    <source>
        <dbReference type="Pfam" id="PF14432"/>
    </source>
</evidence>
<dbReference type="EMBL" id="UZAU01000831">
    <property type="status" value="NOT_ANNOTATED_CDS"/>
    <property type="molecule type" value="Genomic_DNA"/>
</dbReference>
<dbReference type="Proteomes" id="UP000596661">
    <property type="component" value="Unassembled WGS sequence"/>
</dbReference>
<accession>A0A803QM26</accession>
<dbReference type="PRINTS" id="PR00347">
    <property type="entry name" value="THAUMATIN"/>
</dbReference>
<sequence length="586" mass="65902">MKLPNFFVAFLLCFGSQFLLFGNTKAHTVSFYVHNKCSFPIWPAIAPNNGFPVLANGGFYLPSGQAHRVIAPWKWTGRLWARTGCNFATNWSPACETGDCDGRLECNGLIGTPPVTLVQISVQSDQTKPNYYDVSLVDGYNLPVSVSARPISAKCTIGGCVENLNSLCPDELKVLNDVGEVVACKSGCLRFDLDSFCCRKEYGSPNKCKPNVYSKIFKEACPSYYSYAYDSPPPLASCTAKDYVRCTSLTTLRKLHAKIFSYGLYHTSLWTKIAALYVSFERVDAAKFAFEFLSNPSSYLWNILIRGYATHGFFGQSLGLYREMMQKVGSSAFGVFVDHDHDVFIHWLLCLIYALNVAILESLRHSGLLEQGKKCFESMAKDFGISPQLNNYACMVDLLGRSGQLSEAEELIQNMPVEADASIWGSLLAKSRWKEVERVRRMMVRRGTNKVQGLSLIEFNNVVHKFGVRDRSHPQSDKIYDLLDELVGPMKRLGYVPLTDFVLHDIEEEAKEEALLYHSEKLAIAFGLINTPPGIPIRVTKNLRICGDCHNAIKIISRIVNRIIIVRDMHRFHHFEDGHCSCGDYW</sequence>
<dbReference type="InterPro" id="IPR046849">
    <property type="entry name" value="E2_motif"/>
</dbReference>
<dbReference type="InterPro" id="IPR037176">
    <property type="entry name" value="Osmotin/thaumatin-like_sf"/>
</dbReference>
<dbReference type="Pfam" id="PF01535">
    <property type="entry name" value="PPR"/>
    <property type="match status" value="2"/>
</dbReference>
<keyword evidence="4" id="KW-0964">Secreted</keyword>
<dbReference type="GO" id="GO:0005576">
    <property type="term" value="C:extracellular region"/>
    <property type="evidence" value="ECO:0007669"/>
    <property type="project" value="UniProtKB-SubCell"/>
</dbReference>
<dbReference type="InterPro" id="IPR032867">
    <property type="entry name" value="DYW_dom"/>
</dbReference>
<dbReference type="Pfam" id="PF00314">
    <property type="entry name" value="Thaumatin"/>
    <property type="match status" value="1"/>
</dbReference>
<evidence type="ECO:0000256" key="6">
    <source>
        <dbReference type="ARBA" id="ARBA00023157"/>
    </source>
</evidence>
<keyword evidence="11" id="KW-1185">Reference proteome</keyword>
<dbReference type="PANTHER" id="PTHR31048">
    <property type="entry name" value="OS03G0233200 PROTEIN"/>
    <property type="match status" value="1"/>
</dbReference>
<evidence type="ECO:0000256" key="1">
    <source>
        <dbReference type="ARBA" id="ARBA00004613"/>
    </source>
</evidence>
<dbReference type="InterPro" id="IPR002885">
    <property type="entry name" value="PPR_rpt"/>
</dbReference>
<keyword evidence="6" id="KW-1015">Disulfide bond</keyword>
<reference evidence="10" key="1">
    <citation type="submission" date="2021-03" db="UniProtKB">
        <authorList>
            <consortium name="EnsemblPlants"/>
        </authorList>
    </citation>
    <scope>IDENTIFICATION</scope>
</reference>
<dbReference type="Gene3D" id="2.60.110.10">
    <property type="entry name" value="Thaumatin"/>
    <property type="match status" value="1"/>
</dbReference>
<dbReference type="NCBIfam" id="TIGR00756">
    <property type="entry name" value="PPR"/>
    <property type="match status" value="1"/>
</dbReference>
<dbReference type="InterPro" id="IPR011990">
    <property type="entry name" value="TPR-like_helical_dom_sf"/>
</dbReference>
<dbReference type="GO" id="GO:0008270">
    <property type="term" value="F:zinc ion binding"/>
    <property type="evidence" value="ECO:0007669"/>
    <property type="project" value="InterPro"/>
</dbReference>
<dbReference type="Pfam" id="PF20430">
    <property type="entry name" value="Eplus_motif"/>
    <property type="match status" value="1"/>
</dbReference>
<name>A0A803QM26_CANSA</name>
<evidence type="ECO:0000313" key="10">
    <source>
        <dbReference type="EnsemblPlants" id="cds.evm.model.10.2094"/>
    </source>
</evidence>